<organism evidence="3">
    <name type="scientific">Cyprideis torosa</name>
    <dbReference type="NCBI Taxonomy" id="163714"/>
    <lineage>
        <taxon>Eukaryota</taxon>
        <taxon>Metazoa</taxon>
        <taxon>Ecdysozoa</taxon>
        <taxon>Arthropoda</taxon>
        <taxon>Crustacea</taxon>
        <taxon>Oligostraca</taxon>
        <taxon>Ostracoda</taxon>
        <taxon>Podocopa</taxon>
        <taxon>Podocopida</taxon>
        <taxon>Cytherocopina</taxon>
        <taxon>Cytheroidea</taxon>
        <taxon>Cytherideidae</taxon>
        <taxon>Cyprideis</taxon>
    </lineage>
</organism>
<dbReference type="OrthoDB" id="7976202at2759"/>
<reference evidence="3" key="1">
    <citation type="submission" date="2020-11" db="EMBL/GenBank/DDBJ databases">
        <authorList>
            <person name="Tran Van P."/>
        </authorList>
    </citation>
    <scope>NUCLEOTIDE SEQUENCE</scope>
</reference>
<dbReference type="InterPro" id="IPR035892">
    <property type="entry name" value="C2_domain_sf"/>
</dbReference>
<dbReference type="PANTHER" id="PTHR45999:SF4">
    <property type="entry name" value="UNC-13-4A, ISOFORM B"/>
    <property type="match status" value="1"/>
</dbReference>
<dbReference type="AlphaFoldDB" id="A0A7R8ZTL3"/>
<dbReference type="SUPFAM" id="SSF49562">
    <property type="entry name" value="C2 domain (Calcium/lipid-binding domain, CaLB)"/>
    <property type="match status" value="1"/>
</dbReference>
<dbReference type="EMBL" id="OB667434">
    <property type="protein sequence ID" value="CAD7233984.1"/>
    <property type="molecule type" value="Genomic_DNA"/>
</dbReference>
<dbReference type="Gene3D" id="2.60.40.150">
    <property type="entry name" value="C2 domain"/>
    <property type="match status" value="1"/>
</dbReference>
<feature type="non-terminal residue" evidence="3">
    <location>
        <position position="1"/>
    </location>
</feature>
<evidence type="ECO:0000256" key="1">
    <source>
        <dbReference type="ARBA" id="ARBA00005823"/>
    </source>
</evidence>
<accession>A0A7R8ZTL3</accession>
<evidence type="ECO:0000256" key="2">
    <source>
        <dbReference type="ARBA" id="ARBA00022483"/>
    </source>
</evidence>
<keyword evidence="2" id="KW-0268">Exocytosis</keyword>
<dbReference type="PROSITE" id="PS50004">
    <property type="entry name" value="C2"/>
    <property type="match status" value="1"/>
</dbReference>
<evidence type="ECO:0000313" key="3">
    <source>
        <dbReference type="EMBL" id="CAD7233984.1"/>
    </source>
</evidence>
<dbReference type="GO" id="GO:0006887">
    <property type="term" value="P:exocytosis"/>
    <property type="evidence" value="ECO:0007669"/>
    <property type="project" value="UniProtKB-KW"/>
</dbReference>
<dbReference type="PROSITE" id="PS51259">
    <property type="entry name" value="MHD2"/>
    <property type="match status" value="1"/>
</dbReference>
<dbReference type="GO" id="GO:0099503">
    <property type="term" value="C:secretory vesicle"/>
    <property type="evidence" value="ECO:0007669"/>
    <property type="project" value="TreeGrafter"/>
</dbReference>
<dbReference type="InterPro" id="IPR000008">
    <property type="entry name" value="C2_dom"/>
</dbReference>
<dbReference type="SMART" id="SM00239">
    <property type="entry name" value="C2"/>
    <property type="match status" value="1"/>
</dbReference>
<protein>
    <submittedName>
        <fullName evidence="3">Uncharacterized protein</fullName>
    </submittedName>
</protein>
<dbReference type="InterPro" id="IPR014772">
    <property type="entry name" value="Munc13_dom-2"/>
</dbReference>
<name>A0A7R8ZTL3_9CRUS</name>
<dbReference type="CDD" id="cd04009">
    <property type="entry name" value="C2B_Munc13-like"/>
    <property type="match status" value="1"/>
</dbReference>
<dbReference type="PANTHER" id="PTHR45999">
    <property type="entry name" value="UNC-13-4A, ISOFORM B"/>
    <property type="match status" value="1"/>
</dbReference>
<dbReference type="InterPro" id="IPR052095">
    <property type="entry name" value="UNC-13_domain"/>
</dbReference>
<proteinExistence type="inferred from homology"/>
<gene>
    <name evidence="3" type="ORF">CTOB1V02_LOCUS11802</name>
</gene>
<dbReference type="Pfam" id="PF00168">
    <property type="entry name" value="C2"/>
    <property type="match status" value="1"/>
</dbReference>
<comment type="similarity">
    <text evidence="1">Belongs to the unc-13 family.</text>
</comment>
<sequence length="254" mass="29240">DERIPHFYSRLFDSLTILRDFLHADGEGLSDAELKTERFFATQRILEMQKTSTDELIEMYWAGRVKAQDEMTTSSLGTLSVRAYFNHNSLTVEIFQARNLIPLDPNGFSDPFVQVELIPRRVFPSANYKMQQTQVQKKTLHPDFNEVFEFPTNLHQCRDACSAILFTVMDHDVITANDFAGEAYMRLSNVPGVQKESRDTISNLRGLRAIDLPLMSFTDKEKESIIFKTLESRSLDKVAQEFVKKQKSRVAVPY</sequence>